<comment type="caution">
    <text evidence="7">The sequence shown here is derived from an EMBL/GenBank/DDBJ whole genome shotgun (WGS) entry which is preliminary data.</text>
</comment>
<accession>A0A7Y0L696</accession>
<reference evidence="7 8" key="1">
    <citation type="submission" date="2020-04" db="EMBL/GenBank/DDBJ databases">
        <authorList>
            <person name="Zhang R."/>
            <person name="Schippers A."/>
        </authorList>
    </citation>
    <scope>NUCLEOTIDE SEQUENCE [LARGE SCALE GENOMIC DNA]</scope>
    <source>
        <strain evidence="7 8">DSM 109850</strain>
    </source>
</reference>
<evidence type="ECO:0000256" key="5">
    <source>
        <dbReference type="ARBA" id="ARBA00023136"/>
    </source>
</evidence>
<gene>
    <name evidence="7" type="ORF">HIJ39_16865</name>
</gene>
<evidence type="ECO:0000256" key="3">
    <source>
        <dbReference type="ARBA" id="ARBA00022692"/>
    </source>
</evidence>
<keyword evidence="2" id="KW-1003">Cell membrane</keyword>
<proteinExistence type="predicted"/>
<organism evidence="7 8">
    <name type="scientific">Sulfobacillus harzensis</name>
    <dbReference type="NCBI Taxonomy" id="2729629"/>
    <lineage>
        <taxon>Bacteria</taxon>
        <taxon>Bacillati</taxon>
        <taxon>Bacillota</taxon>
        <taxon>Clostridia</taxon>
        <taxon>Eubacteriales</taxon>
        <taxon>Clostridiales Family XVII. Incertae Sedis</taxon>
        <taxon>Sulfobacillus</taxon>
    </lineage>
</organism>
<feature type="transmembrane region" description="Helical" evidence="6">
    <location>
        <begin position="312"/>
        <end position="332"/>
    </location>
</feature>
<comment type="subcellular location">
    <subcellularLocation>
        <location evidence="1">Cell membrane</location>
        <topology evidence="1">Multi-pass membrane protein</topology>
    </subcellularLocation>
</comment>
<dbReference type="CDD" id="cd13124">
    <property type="entry name" value="MATE_SpoVB_like"/>
    <property type="match status" value="1"/>
</dbReference>
<keyword evidence="3 6" id="KW-0812">Transmembrane</keyword>
<feature type="transmembrane region" description="Helical" evidence="6">
    <location>
        <begin position="85"/>
        <end position="105"/>
    </location>
</feature>
<feature type="transmembrane region" description="Helical" evidence="6">
    <location>
        <begin position="409"/>
        <end position="430"/>
    </location>
</feature>
<evidence type="ECO:0000256" key="6">
    <source>
        <dbReference type="SAM" id="Phobius"/>
    </source>
</evidence>
<dbReference type="Proteomes" id="UP000533476">
    <property type="component" value="Unassembled WGS sequence"/>
</dbReference>
<keyword evidence="4 6" id="KW-1133">Transmembrane helix</keyword>
<dbReference type="AlphaFoldDB" id="A0A7Y0L696"/>
<protein>
    <submittedName>
        <fullName evidence="7">Polysaccharide biosynthesis protein</fullName>
    </submittedName>
</protein>
<keyword evidence="8" id="KW-1185">Reference proteome</keyword>
<name>A0A7Y0L696_9FIRM</name>
<dbReference type="EMBL" id="JABBVZ010000078">
    <property type="protein sequence ID" value="NMP24006.1"/>
    <property type="molecule type" value="Genomic_DNA"/>
</dbReference>
<dbReference type="InterPro" id="IPR024923">
    <property type="entry name" value="PG_synth_SpoVB"/>
</dbReference>
<dbReference type="Pfam" id="PF01943">
    <property type="entry name" value="Polysacc_synt"/>
    <property type="match status" value="1"/>
</dbReference>
<feature type="transmembrane region" description="Helical" evidence="6">
    <location>
        <begin position="442"/>
        <end position="463"/>
    </location>
</feature>
<dbReference type="PIRSF" id="PIRSF038958">
    <property type="entry name" value="PG_synth_SpoVB"/>
    <property type="match status" value="1"/>
</dbReference>
<dbReference type="InterPro" id="IPR002797">
    <property type="entry name" value="Polysacc_synth"/>
</dbReference>
<evidence type="ECO:0000256" key="1">
    <source>
        <dbReference type="ARBA" id="ARBA00004651"/>
    </source>
</evidence>
<dbReference type="PANTHER" id="PTHR30250">
    <property type="entry name" value="PST FAMILY PREDICTED COLANIC ACID TRANSPORTER"/>
    <property type="match status" value="1"/>
</dbReference>
<feature type="transmembrane region" description="Helical" evidence="6">
    <location>
        <begin position="382"/>
        <end position="403"/>
    </location>
</feature>
<feature type="transmembrane region" description="Helical" evidence="6">
    <location>
        <begin position="352"/>
        <end position="375"/>
    </location>
</feature>
<evidence type="ECO:0000256" key="2">
    <source>
        <dbReference type="ARBA" id="ARBA00022475"/>
    </source>
</evidence>
<dbReference type="RefSeq" id="WP_169101753.1">
    <property type="nucleotide sequence ID" value="NZ_JABBVZ010000078.1"/>
</dbReference>
<feature type="transmembrane region" description="Helical" evidence="6">
    <location>
        <begin position="184"/>
        <end position="205"/>
    </location>
</feature>
<feature type="transmembrane region" description="Helical" evidence="6">
    <location>
        <begin position="475"/>
        <end position="495"/>
    </location>
</feature>
<feature type="transmembrane region" description="Helical" evidence="6">
    <location>
        <begin position="117"/>
        <end position="138"/>
    </location>
</feature>
<evidence type="ECO:0000313" key="8">
    <source>
        <dbReference type="Proteomes" id="UP000533476"/>
    </source>
</evidence>
<dbReference type="GO" id="GO:0005886">
    <property type="term" value="C:plasma membrane"/>
    <property type="evidence" value="ECO:0007669"/>
    <property type="project" value="UniProtKB-SubCell"/>
</dbReference>
<keyword evidence="5 6" id="KW-0472">Membrane</keyword>
<evidence type="ECO:0000313" key="7">
    <source>
        <dbReference type="EMBL" id="NMP24006.1"/>
    </source>
</evidence>
<dbReference type="PANTHER" id="PTHR30250:SF21">
    <property type="entry name" value="LIPID II FLIPPASE MURJ"/>
    <property type="match status" value="1"/>
</dbReference>
<sequence length="501" mass="54363">MQPKSRKSIWWGTLTLTSAALASRGLGLIYRMLLARFLGGEGLGLFQMVFPFYVALVTLAVAGTPIAVSQMLAEGKASANRLLRVATLIVLTITLPLMALVIVWAKPLAVTLYHDEMFVPMLWAISPALLAVAFSSVLRGYFLGRQEMEYPAAAQVAEQLARVAILFALLNLVSHHLFPNPPLIAVLLIPLGEAVSLAILAYGYLRRPPEPKLDDREPQGLARAILKLSIPVTLSRLLGSGVAVVEASLIPLRLQISGMSRAAAVRTFGQLTGMALPLILFPSALTVSLSTNLIPAIAEASAHQQTERVHKYIVDSIAATALLTIPVTFVLLTLGLPLDDLFFHASVPSTVFIPLVIGGFFLYFDIAFAGILRGLGRTDLPLWNDLVASLLEIALIWILAGHPGRGREGIAIAVAAGFAASCLFNLYYVLRLTRVRLPWGRIFGRPAMAAFPIWLATPLWQAWLRQWHVGQVMNLFSSVLVACALYFLGLAISGTRLTRLL</sequence>
<feature type="transmembrane region" description="Helical" evidence="6">
    <location>
        <begin position="51"/>
        <end position="73"/>
    </location>
</feature>
<evidence type="ECO:0000256" key="4">
    <source>
        <dbReference type="ARBA" id="ARBA00022989"/>
    </source>
</evidence>
<dbReference type="InterPro" id="IPR050833">
    <property type="entry name" value="Poly_Biosynth_Transport"/>
</dbReference>
<feature type="transmembrane region" description="Helical" evidence="6">
    <location>
        <begin position="159"/>
        <end position="178"/>
    </location>
</feature>